<accession>A0AAV3U126</accession>
<name>A0AAV3U126_9ALTE</name>
<evidence type="ECO:0000313" key="2">
    <source>
        <dbReference type="Proteomes" id="UP001409585"/>
    </source>
</evidence>
<dbReference type="AlphaFoldDB" id="A0AAV3U126"/>
<sequence>MLCGKCGNKMELGEAAVRYTGWGIFFFGASYKHLFYKPKDAGPNYKVAVIKNNQCATAYRCESCGTTTILNDGQERNLIHW</sequence>
<keyword evidence="2" id="KW-1185">Reference proteome</keyword>
<dbReference type="Proteomes" id="UP001409585">
    <property type="component" value="Unassembled WGS sequence"/>
</dbReference>
<proteinExistence type="predicted"/>
<reference evidence="2" key="1">
    <citation type="journal article" date="2019" name="Int. J. Syst. Evol. Microbiol.">
        <title>The Global Catalogue of Microorganisms (GCM) 10K type strain sequencing project: providing services to taxonomists for standard genome sequencing and annotation.</title>
        <authorList>
            <consortium name="The Broad Institute Genomics Platform"/>
            <consortium name="The Broad Institute Genome Sequencing Center for Infectious Disease"/>
            <person name="Wu L."/>
            <person name="Ma J."/>
        </authorList>
    </citation>
    <scope>NUCLEOTIDE SEQUENCE [LARGE SCALE GENOMIC DNA]</scope>
    <source>
        <strain evidence="2">JCM 19134</strain>
    </source>
</reference>
<dbReference type="EMBL" id="BAABLX010000009">
    <property type="protein sequence ID" value="GAA4938413.1"/>
    <property type="molecule type" value="Genomic_DNA"/>
</dbReference>
<organism evidence="1 2">
    <name type="scientific">Halioxenophilus aromaticivorans</name>
    <dbReference type="NCBI Taxonomy" id="1306992"/>
    <lineage>
        <taxon>Bacteria</taxon>
        <taxon>Pseudomonadati</taxon>
        <taxon>Pseudomonadota</taxon>
        <taxon>Gammaproteobacteria</taxon>
        <taxon>Alteromonadales</taxon>
        <taxon>Alteromonadaceae</taxon>
        <taxon>Halioxenophilus</taxon>
    </lineage>
</organism>
<gene>
    <name evidence="1" type="ORF">GCM10025791_15510</name>
</gene>
<comment type="caution">
    <text evidence="1">The sequence shown here is derived from an EMBL/GenBank/DDBJ whole genome shotgun (WGS) entry which is preliminary data.</text>
</comment>
<evidence type="ECO:0000313" key="1">
    <source>
        <dbReference type="EMBL" id="GAA4938413.1"/>
    </source>
</evidence>
<protein>
    <submittedName>
        <fullName evidence="1">Uncharacterized protein</fullName>
    </submittedName>
</protein>